<proteinExistence type="inferred from homology"/>
<keyword evidence="5" id="KW-1185">Reference proteome</keyword>
<organism evidence="4 5">
    <name type="scientific">Lacunisphaera limnophila</name>
    <dbReference type="NCBI Taxonomy" id="1838286"/>
    <lineage>
        <taxon>Bacteria</taxon>
        <taxon>Pseudomonadati</taxon>
        <taxon>Verrucomicrobiota</taxon>
        <taxon>Opitutia</taxon>
        <taxon>Opitutales</taxon>
        <taxon>Opitutaceae</taxon>
        <taxon>Lacunisphaera</taxon>
    </lineage>
</organism>
<dbReference type="Proteomes" id="UP000095228">
    <property type="component" value="Chromosome"/>
</dbReference>
<evidence type="ECO:0000256" key="2">
    <source>
        <dbReference type="SAM" id="SignalP"/>
    </source>
</evidence>
<feature type="domain" description="SGNH hydrolase-type esterase" evidence="3">
    <location>
        <begin position="78"/>
        <end position="253"/>
    </location>
</feature>
<gene>
    <name evidence="4" type="ORF">Verru16b_00955</name>
</gene>
<evidence type="ECO:0000259" key="3">
    <source>
        <dbReference type="Pfam" id="PF13472"/>
    </source>
</evidence>
<keyword evidence="4" id="KW-0378">Hydrolase</keyword>
<dbReference type="Gene3D" id="3.40.50.1110">
    <property type="entry name" value="SGNH hydrolase"/>
    <property type="match status" value="1"/>
</dbReference>
<feature type="chain" id="PRO_5009105059" evidence="2">
    <location>
        <begin position="22"/>
        <end position="267"/>
    </location>
</feature>
<dbReference type="Pfam" id="PF13472">
    <property type="entry name" value="Lipase_GDSL_2"/>
    <property type="match status" value="1"/>
</dbReference>
<accession>A0A1D8ASM7</accession>
<dbReference type="EMBL" id="CP016094">
    <property type="protein sequence ID" value="AOS43897.1"/>
    <property type="molecule type" value="Genomic_DNA"/>
</dbReference>
<dbReference type="GO" id="GO:0016788">
    <property type="term" value="F:hydrolase activity, acting on ester bonds"/>
    <property type="evidence" value="ECO:0007669"/>
    <property type="project" value="UniProtKB-ARBA"/>
</dbReference>
<sequence>MKNRLPLLPLALAALCSLALAQPATPPAPAPAAPVVADAPPPLPDASAPIPKTGNARFFEMHESFLARGKSGPIGVLFLGDSITEGWRGAPHIWEHYFGQYQPANFGIGGDQTQHVIWRIENGELDGISPKVVVLMIGTNNSARHSGEQIADGVKKIVELTRAKIPGVKVLLLAILPRDARRNADGLITEAAIADATKRVAANDRANALLAPLDDGVNVRFLNTNALFLGRDGRIPWTLMPDQLHLTAAGYQLWAEAIAKPLAEMMK</sequence>
<name>A0A1D8ASM7_9BACT</name>
<reference evidence="4 5" key="1">
    <citation type="submission" date="2016-06" db="EMBL/GenBank/DDBJ databases">
        <title>Three novel species with peptidoglycan cell walls form the new genus Lacunisphaera gen. nov. in the family Opitutaceae of the verrucomicrobial subdivision 4.</title>
        <authorList>
            <person name="Rast P."/>
            <person name="Gloeckner I."/>
            <person name="Jogler M."/>
            <person name="Boedeker C."/>
            <person name="Jeske O."/>
            <person name="Wiegand S."/>
            <person name="Reinhardt R."/>
            <person name="Schumann P."/>
            <person name="Rohde M."/>
            <person name="Spring S."/>
            <person name="Gloeckner F.O."/>
            <person name="Jogler C."/>
        </authorList>
    </citation>
    <scope>NUCLEOTIDE SEQUENCE [LARGE SCALE GENOMIC DNA]</scope>
    <source>
        <strain evidence="4 5">IG16b</strain>
    </source>
</reference>
<dbReference type="STRING" id="1838286.Verru16b_00955"/>
<evidence type="ECO:0000313" key="4">
    <source>
        <dbReference type="EMBL" id="AOS43897.1"/>
    </source>
</evidence>
<dbReference type="PANTHER" id="PTHR11852">
    <property type="entry name" value="PLATELET-ACTIVATING FACTOR ACETYLHYDROLASE"/>
    <property type="match status" value="1"/>
</dbReference>
<evidence type="ECO:0000313" key="5">
    <source>
        <dbReference type="Proteomes" id="UP000095228"/>
    </source>
</evidence>
<keyword evidence="2" id="KW-0732">Signal</keyword>
<dbReference type="PANTHER" id="PTHR11852:SF0">
    <property type="entry name" value="PLATELET-ACTIVATING FACTOR ACETYLHYDROLASE IB SUBUNIT BETA HOMOLOG"/>
    <property type="match status" value="1"/>
</dbReference>
<dbReference type="InterPro" id="IPR013830">
    <property type="entry name" value="SGNH_hydro"/>
</dbReference>
<evidence type="ECO:0000256" key="1">
    <source>
        <dbReference type="ARBA" id="ARBA00038184"/>
    </source>
</evidence>
<dbReference type="SUPFAM" id="SSF52266">
    <property type="entry name" value="SGNH hydrolase"/>
    <property type="match status" value="1"/>
</dbReference>
<protein>
    <submittedName>
        <fullName evidence="4">GDSL-like Lipase/Acylhydrolase</fullName>
    </submittedName>
</protein>
<dbReference type="OrthoDB" id="2513075at2"/>
<dbReference type="RefSeq" id="WP_083270105.1">
    <property type="nucleotide sequence ID" value="NZ_CP016094.1"/>
</dbReference>
<dbReference type="InterPro" id="IPR036514">
    <property type="entry name" value="SGNH_hydro_sf"/>
</dbReference>
<feature type="signal peptide" evidence="2">
    <location>
        <begin position="1"/>
        <end position="21"/>
    </location>
</feature>
<comment type="similarity">
    <text evidence="1">Belongs to the 'GDSL' lipolytic enzyme family. Platelet-activating factor acetylhydrolase IB beta/gamma subunits subfamily.</text>
</comment>
<dbReference type="AlphaFoldDB" id="A0A1D8ASM7"/>
<dbReference type="KEGG" id="obg:Verru16b_00955"/>